<accession>A0A1M6ALV9</accession>
<evidence type="ECO:0000256" key="4">
    <source>
        <dbReference type="ARBA" id="ARBA00022692"/>
    </source>
</evidence>
<proteinExistence type="inferred from homology"/>
<keyword evidence="6 10" id="KW-1133">Transmembrane helix</keyword>
<reference evidence="12 13" key="1">
    <citation type="submission" date="2016-11" db="EMBL/GenBank/DDBJ databases">
        <authorList>
            <person name="Jaros S."/>
            <person name="Januszkiewicz K."/>
            <person name="Wedrychowicz H."/>
        </authorList>
    </citation>
    <scope>NUCLEOTIDE SEQUENCE [LARGE SCALE GENOMIC DNA]</scope>
    <source>
        <strain evidence="12 13">DSM 17477</strain>
    </source>
</reference>
<dbReference type="InterPro" id="IPR047196">
    <property type="entry name" value="YidC_ALB_C"/>
</dbReference>
<keyword evidence="2" id="KW-0813">Transport</keyword>
<dbReference type="InterPro" id="IPR028055">
    <property type="entry name" value="YidC/Oxa/ALB_C"/>
</dbReference>
<dbReference type="GO" id="GO:0015031">
    <property type="term" value="P:protein transport"/>
    <property type="evidence" value="ECO:0007669"/>
    <property type="project" value="UniProtKB-KW"/>
</dbReference>
<gene>
    <name evidence="12" type="ORF">SAMN02745751_00161</name>
</gene>
<dbReference type="RefSeq" id="WP_073045630.1">
    <property type="nucleotide sequence ID" value="NZ_FQZL01000004.1"/>
</dbReference>
<evidence type="ECO:0000256" key="6">
    <source>
        <dbReference type="ARBA" id="ARBA00022989"/>
    </source>
</evidence>
<name>A0A1M6ALV9_9FIRM</name>
<dbReference type="NCBIfam" id="TIGR03592">
    <property type="entry name" value="yidC_oxa1_cterm"/>
    <property type="match status" value="1"/>
</dbReference>
<evidence type="ECO:0000256" key="7">
    <source>
        <dbReference type="ARBA" id="ARBA00023136"/>
    </source>
</evidence>
<evidence type="ECO:0000259" key="11">
    <source>
        <dbReference type="Pfam" id="PF02096"/>
    </source>
</evidence>
<evidence type="ECO:0000256" key="5">
    <source>
        <dbReference type="ARBA" id="ARBA00022927"/>
    </source>
</evidence>
<dbReference type="AlphaFoldDB" id="A0A1M6ALV9"/>
<feature type="transmembrane region" description="Helical" evidence="10">
    <location>
        <begin position="91"/>
        <end position="116"/>
    </location>
</feature>
<comment type="similarity">
    <text evidence="9">Belongs to the OXA1/ALB3/YidC family.</text>
</comment>
<evidence type="ECO:0000256" key="3">
    <source>
        <dbReference type="ARBA" id="ARBA00022475"/>
    </source>
</evidence>
<evidence type="ECO:0000256" key="1">
    <source>
        <dbReference type="ARBA" id="ARBA00004651"/>
    </source>
</evidence>
<comment type="subcellular location">
    <subcellularLocation>
        <location evidence="1">Cell membrane</location>
        <topology evidence="1">Multi-pass membrane protein</topology>
    </subcellularLocation>
    <subcellularLocation>
        <location evidence="9">Membrane</location>
        <topology evidence="9">Multi-pass membrane protein</topology>
    </subcellularLocation>
</comment>
<evidence type="ECO:0000256" key="10">
    <source>
        <dbReference type="SAM" id="Phobius"/>
    </source>
</evidence>
<dbReference type="CDD" id="cd20070">
    <property type="entry name" value="5TM_YidC_Alb3"/>
    <property type="match status" value="1"/>
</dbReference>
<keyword evidence="7 10" id="KW-0472">Membrane</keyword>
<dbReference type="GO" id="GO:0051205">
    <property type="term" value="P:protein insertion into membrane"/>
    <property type="evidence" value="ECO:0007669"/>
    <property type="project" value="TreeGrafter"/>
</dbReference>
<feature type="transmembrane region" description="Helical" evidence="10">
    <location>
        <begin position="165"/>
        <end position="185"/>
    </location>
</feature>
<keyword evidence="5" id="KW-0653">Protein transport</keyword>
<feature type="transmembrane region" description="Helical" evidence="10">
    <location>
        <begin position="211"/>
        <end position="234"/>
    </location>
</feature>
<keyword evidence="4 9" id="KW-0812">Transmembrane</keyword>
<dbReference type="Proteomes" id="UP000184052">
    <property type="component" value="Unassembled WGS sequence"/>
</dbReference>
<dbReference type="EMBL" id="FQZL01000004">
    <property type="protein sequence ID" value="SHI37203.1"/>
    <property type="molecule type" value="Genomic_DNA"/>
</dbReference>
<feature type="transmembrane region" description="Helical" evidence="10">
    <location>
        <begin position="27"/>
        <end position="49"/>
    </location>
</feature>
<sequence>MQVVARPIGLIVKYIYKLLSVADNNVISAYALAIIVSSLILKFVLLPLTRKQTQSMKAMQELNPEIAKLKEKYKNDSETLNRKTMELYKEYNVNPAGGCLPLLIQFPIMIGFFYVLRDPVQYIFGDQATFDAINKSFLWIKDLGYAANAVLPSGDINGIGLGMELPFIGAAVPVLAIIAGVTTYFSSKMTTAQSPAGGSDQQRATQNTMTIMMPFMIFFFALNFPAGLTLYWAISNGFQMAQQYIALHNGKKVLEVKSK</sequence>
<evidence type="ECO:0000256" key="8">
    <source>
        <dbReference type="ARBA" id="ARBA00023186"/>
    </source>
</evidence>
<evidence type="ECO:0000313" key="13">
    <source>
        <dbReference type="Proteomes" id="UP000184052"/>
    </source>
</evidence>
<dbReference type="PANTHER" id="PTHR12428:SF65">
    <property type="entry name" value="CYTOCHROME C OXIDASE ASSEMBLY PROTEIN COX18, MITOCHONDRIAL"/>
    <property type="match status" value="1"/>
</dbReference>
<dbReference type="STRING" id="1121476.SAMN02745751_00161"/>
<dbReference type="Pfam" id="PF02096">
    <property type="entry name" value="60KD_IMP"/>
    <property type="match status" value="1"/>
</dbReference>
<keyword evidence="8" id="KW-0143">Chaperone</keyword>
<evidence type="ECO:0000256" key="2">
    <source>
        <dbReference type="ARBA" id="ARBA00022448"/>
    </source>
</evidence>
<keyword evidence="13" id="KW-1185">Reference proteome</keyword>
<organism evidence="12 13">
    <name type="scientific">Dethiosulfatibacter aminovorans DSM 17477</name>
    <dbReference type="NCBI Taxonomy" id="1121476"/>
    <lineage>
        <taxon>Bacteria</taxon>
        <taxon>Bacillati</taxon>
        <taxon>Bacillota</taxon>
        <taxon>Tissierellia</taxon>
        <taxon>Dethiosulfatibacter</taxon>
    </lineage>
</organism>
<keyword evidence="3" id="KW-1003">Cell membrane</keyword>
<feature type="domain" description="Membrane insertase YidC/Oxa/ALB C-terminal" evidence="11">
    <location>
        <begin position="30"/>
        <end position="245"/>
    </location>
</feature>
<protein>
    <submittedName>
        <fullName evidence="12">Protein translocase subunit yidC</fullName>
    </submittedName>
</protein>
<dbReference type="OrthoDB" id="9780552at2"/>
<evidence type="ECO:0000313" key="12">
    <source>
        <dbReference type="EMBL" id="SHI37203.1"/>
    </source>
</evidence>
<dbReference type="GO" id="GO:0005886">
    <property type="term" value="C:plasma membrane"/>
    <property type="evidence" value="ECO:0007669"/>
    <property type="project" value="UniProtKB-SubCell"/>
</dbReference>
<evidence type="ECO:0000256" key="9">
    <source>
        <dbReference type="RuleBase" id="RU003945"/>
    </source>
</evidence>
<dbReference type="GO" id="GO:0032977">
    <property type="term" value="F:membrane insertase activity"/>
    <property type="evidence" value="ECO:0007669"/>
    <property type="project" value="InterPro"/>
</dbReference>
<dbReference type="InterPro" id="IPR001708">
    <property type="entry name" value="YidC/ALB3/OXA1/COX18"/>
</dbReference>
<dbReference type="PANTHER" id="PTHR12428">
    <property type="entry name" value="OXA1"/>
    <property type="match status" value="1"/>
</dbReference>